<dbReference type="InterPro" id="IPR020103">
    <property type="entry name" value="PsdUridine_synth_cat_dom_sf"/>
</dbReference>
<evidence type="ECO:0000313" key="10">
    <source>
        <dbReference type="Proteomes" id="UP000477070"/>
    </source>
</evidence>
<reference evidence="8 9" key="2">
    <citation type="journal article" date="2016" name="Infect. Immun.">
        <title>Helicobacter saguini, a Novel Helicobacter Isolated from Cotton-Top Tamarins with Ulcerative Colitis, Has Proinflammatory Properties and Induces Typhlocolitis and Dysplasia in Gnotobiotic IL-10-/- Mice.</title>
        <authorList>
            <person name="Shen Z."/>
            <person name="Mannion A."/>
            <person name="Whary M.T."/>
            <person name="Muthupalani S."/>
            <person name="Sheh A."/>
            <person name="Feng Y."/>
            <person name="Gong G."/>
            <person name="Vandamme P."/>
            <person name="Holcombe H.R."/>
            <person name="Paster B.J."/>
            <person name="Fox J.G."/>
        </authorList>
    </citation>
    <scope>NUCLEOTIDE SEQUENCE [LARGE SCALE GENOMIC DNA]</scope>
    <source>
        <strain evidence="8 9">MIT 97-6194</strain>
    </source>
</reference>
<dbReference type="GO" id="GO:0009982">
    <property type="term" value="F:pseudouridine synthase activity"/>
    <property type="evidence" value="ECO:0007669"/>
    <property type="project" value="InterPro"/>
</dbReference>
<dbReference type="GO" id="GO:0003723">
    <property type="term" value="F:RNA binding"/>
    <property type="evidence" value="ECO:0007669"/>
    <property type="project" value="InterPro"/>
</dbReference>
<evidence type="ECO:0000256" key="2">
    <source>
        <dbReference type="ARBA" id="ARBA00010876"/>
    </source>
</evidence>
<keyword evidence="9" id="KW-1185">Reference proteome</keyword>
<dbReference type="Proteomes" id="UP000029714">
    <property type="component" value="Unassembled WGS sequence"/>
</dbReference>
<evidence type="ECO:0000256" key="4">
    <source>
        <dbReference type="ARBA" id="ARBA00031870"/>
    </source>
</evidence>
<organism evidence="8 9">
    <name type="scientific">Helicobacter saguini</name>
    <dbReference type="NCBI Taxonomy" id="1548018"/>
    <lineage>
        <taxon>Bacteria</taxon>
        <taxon>Pseudomonadati</taxon>
        <taxon>Campylobacterota</taxon>
        <taxon>Epsilonproteobacteria</taxon>
        <taxon>Campylobacterales</taxon>
        <taxon>Helicobacteraceae</taxon>
        <taxon>Helicobacter</taxon>
    </lineage>
</organism>
<accession>A0A4U8SXY4</accession>
<name>A0A4U8SXY4_9HELI</name>
<reference evidence="7 10" key="4">
    <citation type="submission" date="2019-12" db="EMBL/GenBank/DDBJ databases">
        <title>Multi-Generational Helicobacter saguini Isolates.</title>
        <authorList>
            <person name="Mannion A."/>
            <person name="Shen Z."/>
            <person name="Fox J.G."/>
        </authorList>
    </citation>
    <scope>NUCLEOTIDE SEQUENCE [LARGE SCALE GENOMIC DNA]</scope>
    <source>
        <strain evidence="7">16-048</strain>
        <strain evidence="10">16-048 (F4)</strain>
    </source>
</reference>
<evidence type="ECO:0000256" key="1">
    <source>
        <dbReference type="ARBA" id="ARBA00000073"/>
    </source>
</evidence>
<gene>
    <name evidence="7" type="ORF">DCO61_11015</name>
    <name evidence="8" type="ORF">LS64_011315</name>
</gene>
<dbReference type="OrthoDB" id="128480at2"/>
<dbReference type="InterPro" id="IPR050188">
    <property type="entry name" value="RluA_PseudoU_synthase"/>
</dbReference>
<dbReference type="Proteomes" id="UP000477070">
    <property type="component" value="Unassembled WGS sequence"/>
</dbReference>
<dbReference type="PROSITE" id="PS01129">
    <property type="entry name" value="PSI_RLU"/>
    <property type="match status" value="1"/>
</dbReference>
<comment type="catalytic activity">
    <reaction evidence="1">
        <text>a uridine in RNA = a pseudouridine in RNA</text>
        <dbReference type="Rhea" id="RHEA:48348"/>
        <dbReference type="Rhea" id="RHEA-COMP:12068"/>
        <dbReference type="Rhea" id="RHEA-COMP:12069"/>
        <dbReference type="ChEBI" id="CHEBI:65314"/>
        <dbReference type="ChEBI" id="CHEBI:65315"/>
    </reaction>
</comment>
<sequence length="425" mass="49212">MKKIKFCVFRKPSNLLTHPKNLSSKPSLLDSIRHHFGKAANACHRLDKETSGLVLCSVDKKSEVFLKDLFSARAVHKEYLALVRGEICESLRIESSIFFSKEKQGNLCIKGSCESLSVEKLDSKNIIESKSLDSSKAITLLIPLEKITNLSNFIESTNIFSDIFKEDSKNLQNLDSIKDTNFITFLDYYNTQNITLEYQKFKNMILSKIESYNNEVCTFVKLIPLTGRTHQLRIHTSAINHAILGDTLYGVKPQVASFFLDIESEKVMKFVTLDSKNSFKFQKNIESNLQDSKILNKDSMLDSKDFRSIPQSLDSSKRFSKNPQVPKDSLKILDSKFSKKILKHSLTLCNIIFQNSQYFIESSFNFTSIFTQFIYFYLTFSTLKNKEFKQEIQHLMHLYYAKSVRLMLHSNRLKFLHYDIIDYKI</sequence>
<proteinExistence type="inferred from homology"/>
<evidence type="ECO:0000313" key="8">
    <source>
        <dbReference type="EMBL" id="TLD91859.1"/>
    </source>
</evidence>
<dbReference type="EMBL" id="JRMP02000027">
    <property type="protein sequence ID" value="TLD91859.1"/>
    <property type="molecule type" value="Genomic_DNA"/>
</dbReference>
<dbReference type="GO" id="GO:0140098">
    <property type="term" value="F:catalytic activity, acting on RNA"/>
    <property type="evidence" value="ECO:0007669"/>
    <property type="project" value="UniProtKB-ARBA"/>
</dbReference>
<dbReference type="Gene3D" id="3.30.2350.10">
    <property type="entry name" value="Pseudouridine synthase"/>
    <property type="match status" value="1"/>
</dbReference>
<evidence type="ECO:0000256" key="5">
    <source>
        <dbReference type="ARBA" id="ARBA00033164"/>
    </source>
</evidence>
<protein>
    <recommendedName>
        <fullName evidence="4">RNA pseudouridylate synthase</fullName>
    </recommendedName>
    <alternativeName>
        <fullName evidence="5">RNA-uridine isomerase</fullName>
    </alternativeName>
</protein>
<dbReference type="GO" id="GO:0000455">
    <property type="term" value="P:enzyme-directed rRNA pseudouridine synthesis"/>
    <property type="evidence" value="ECO:0007669"/>
    <property type="project" value="TreeGrafter"/>
</dbReference>
<dbReference type="PANTHER" id="PTHR21600:SF44">
    <property type="entry name" value="RIBOSOMAL LARGE SUBUNIT PSEUDOURIDINE SYNTHASE D"/>
    <property type="match status" value="1"/>
</dbReference>
<dbReference type="InterPro" id="IPR006224">
    <property type="entry name" value="PsdUridine_synth_RluA-like_CS"/>
</dbReference>
<reference evidence="8 9" key="1">
    <citation type="journal article" date="2014" name="Genome Announc.">
        <title>Draft genome sequences of eight enterohepatic helicobacter species isolated from both laboratory and wild rodents.</title>
        <authorList>
            <person name="Sheh A."/>
            <person name="Shen Z."/>
            <person name="Fox J.G."/>
        </authorList>
    </citation>
    <scope>NUCLEOTIDE SEQUENCE [LARGE SCALE GENOMIC DNA]</scope>
    <source>
        <strain evidence="8 9">MIT 97-6194</strain>
    </source>
</reference>
<evidence type="ECO:0000256" key="3">
    <source>
        <dbReference type="ARBA" id="ARBA00023235"/>
    </source>
</evidence>
<comment type="caution">
    <text evidence="8">The sequence shown here is derived from an EMBL/GenBank/DDBJ whole genome shotgun (WGS) entry which is preliminary data.</text>
</comment>
<dbReference type="SUPFAM" id="SSF55120">
    <property type="entry name" value="Pseudouridine synthase"/>
    <property type="match status" value="1"/>
</dbReference>
<dbReference type="CDD" id="cd02869">
    <property type="entry name" value="PseudoU_synth_RluA_like"/>
    <property type="match status" value="1"/>
</dbReference>
<evidence type="ECO:0000313" key="7">
    <source>
        <dbReference type="EMBL" id="MWV70505.1"/>
    </source>
</evidence>
<evidence type="ECO:0000259" key="6">
    <source>
        <dbReference type="Pfam" id="PF00849"/>
    </source>
</evidence>
<comment type="similarity">
    <text evidence="2">Belongs to the pseudouridine synthase RluA family.</text>
</comment>
<dbReference type="EMBL" id="QBIU01000002">
    <property type="protein sequence ID" value="MWV70505.1"/>
    <property type="molecule type" value="Genomic_DNA"/>
</dbReference>
<reference evidence="8" key="3">
    <citation type="submission" date="2018-04" db="EMBL/GenBank/DDBJ databases">
        <authorList>
            <person name="Sheh A."/>
            <person name="Shen Z."/>
            <person name="Mannion A.J."/>
            <person name="Fox J.G."/>
        </authorList>
    </citation>
    <scope>NUCLEOTIDE SEQUENCE</scope>
    <source>
        <strain evidence="8">MIT 97-6194</strain>
    </source>
</reference>
<dbReference type="Pfam" id="PF00849">
    <property type="entry name" value="PseudoU_synth_2"/>
    <property type="match status" value="1"/>
</dbReference>
<dbReference type="RefSeq" id="WP_052062574.1">
    <property type="nucleotide sequence ID" value="NZ_JRMP02000027.1"/>
</dbReference>
<dbReference type="InterPro" id="IPR006145">
    <property type="entry name" value="PsdUridine_synth_RsuA/RluA"/>
</dbReference>
<dbReference type="PANTHER" id="PTHR21600">
    <property type="entry name" value="MITOCHONDRIAL RNA PSEUDOURIDINE SYNTHASE"/>
    <property type="match status" value="1"/>
</dbReference>
<evidence type="ECO:0000313" key="9">
    <source>
        <dbReference type="Proteomes" id="UP000029714"/>
    </source>
</evidence>
<dbReference type="AlphaFoldDB" id="A0A4U8SXY4"/>
<keyword evidence="3" id="KW-0413">Isomerase</keyword>
<feature type="domain" description="Pseudouridine synthase RsuA/RluA-like" evidence="6">
    <location>
        <begin position="6"/>
        <end position="238"/>
    </location>
</feature>